<gene>
    <name evidence="1" type="ORF">H310_06111</name>
</gene>
<reference evidence="1" key="1">
    <citation type="submission" date="2013-12" db="EMBL/GenBank/DDBJ databases">
        <title>The Genome Sequence of Aphanomyces invadans NJM9701.</title>
        <authorList>
            <consortium name="The Broad Institute Genomics Platform"/>
            <person name="Russ C."/>
            <person name="Tyler B."/>
            <person name="van West P."/>
            <person name="Dieguez-Uribeondo J."/>
            <person name="Young S.K."/>
            <person name="Zeng Q."/>
            <person name="Gargeya S."/>
            <person name="Fitzgerald M."/>
            <person name="Abouelleil A."/>
            <person name="Alvarado L."/>
            <person name="Chapman S.B."/>
            <person name="Gainer-Dewar J."/>
            <person name="Goldberg J."/>
            <person name="Griggs A."/>
            <person name="Gujja S."/>
            <person name="Hansen M."/>
            <person name="Howarth C."/>
            <person name="Imamovic A."/>
            <person name="Ireland A."/>
            <person name="Larimer J."/>
            <person name="McCowan C."/>
            <person name="Murphy C."/>
            <person name="Pearson M."/>
            <person name="Poon T.W."/>
            <person name="Priest M."/>
            <person name="Roberts A."/>
            <person name="Saif S."/>
            <person name="Shea T."/>
            <person name="Sykes S."/>
            <person name="Wortman J."/>
            <person name="Nusbaum C."/>
            <person name="Birren B."/>
        </authorList>
    </citation>
    <scope>NUCLEOTIDE SEQUENCE [LARGE SCALE GENOMIC DNA]</scope>
    <source>
        <strain evidence="1">NJM9701</strain>
    </source>
</reference>
<dbReference type="EMBL" id="KI913961">
    <property type="protein sequence ID" value="ETW02652.1"/>
    <property type="molecule type" value="Genomic_DNA"/>
</dbReference>
<sequence length="127" mass="13824">MSKHSMVDVAIAACFPKTGPSCTPMVEYPTNFLMPGPPDSSPEFVHIVATIVPEHGSSGVFTVVRLPPGITRSSSNVLLKLSRCGYARLKRLQSWCLVLGQQSFVHTTGVLSDALAPRRHDRCCCLR</sequence>
<evidence type="ECO:0000313" key="1">
    <source>
        <dbReference type="EMBL" id="ETW02652.1"/>
    </source>
</evidence>
<protein>
    <submittedName>
        <fullName evidence="1">Uncharacterized protein</fullName>
    </submittedName>
</protein>
<name>A0A024U9T4_9STRA</name>
<dbReference type="VEuPathDB" id="FungiDB:H310_06111"/>
<proteinExistence type="predicted"/>
<dbReference type="AlphaFoldDB" id="A0A024U9T4"/>
<organism evidence="1">
    <name type="scientific">Aphanomyces invadans</name>
    <dbReference type="NCBI Taxonomy" id="157072"/>
    <lineage>
        <taxon>Eukaryota</taxon>
        <taxon>Sar</taxon>
        <taxon>Stramenopiles</taxon>
        <taxon>Oomycota</taxon>
        <taxon>Saprolegniomycetes</taxon>
        <taxon>Saprolegniales</taxon>
        <taxon>Verrucalvaceae</taxon>
        <taxon>Aphanomyces</taxon>
    </lineage>
</organism>
<dbReference type="RefSeq" id="XP_008869257.1">
    <property type="nucleotide sequence ID" value="XM_008871035.1"/>
</dbReference>
<accession>A0A024U9T4</accession>
<dbReference type="GeneID" id="20083161"/>